<dbReference type="VEuPathDB" id="FungiDB:AeMF1_014987"/>
<evidence type="ECO:0000313" key="1">
    <source>
        <dbReference type="EMBL" id="KAF0729268.1"/>
    </source>
</evidence>
<dbReference type="Proteomes" id="UP000481153">
    <property type="component" value="Unassembled WGS sequence"/>
</dbReference>
<evidence type="ECO:0000313" key="2">
    <source>
        <dbReference type="Proteomes" id="UP000481153"/>
    </source>
</evidence>
<accession>A0A6G0WPE0</accession>
<comment type="caution">
    <text evidence="1">The sequence shown here is derived from an EMBL/GenBank/DDBJ whole genome shotgun (WGS) entry which is preliminary data.</text>
</comment>
<dbReference type="Gene3D" id="2.160.20.120">
    <property type="match status" value="2"/>
</dbReference>
<dbReference type="PANTHER" id="PTHR39200:SF1">
    <property type="entry name" value="AUTO-TRANSPORTER ADHESIN HEAD GIN DOMAIN-CONTAINING PROTEIN-RELATED"/>
    <property type="match status" value="1"/>
</dbReference>
<gene>
    <name evidence="1" type="ORF">Ae201684_013017</name>
</gene>
<reference evidence="1 2" key="1">
    <citation type="submission" date="2019-07" db="EMBL/GenBank/DDBJ databases">
        <title>Genomics analysis of Aphanomyces spp. identifies a new class of oomycete effector associated with host adaptation.</title>
        <authorList>
            <person name="Gaulin E."/>
        </authorList>
    </citation>
    <scope>NUCLEOTIDE SEQUENCE [LARGE SCALE GENOMIC DNA]</scope>
    <source>
        <strain evidence="1 2">ATCC 201684</strain>
    </source>
</reference>
<organism evidence="1 2">
    <name type="scientific">Aphanomyces euteiches</name>
    <dbReference type="NCBI Taxonomy" id="100861"/>
    <lineage>
        <taxon>Eukaryota</taxon>
        <taxon>Sar</taxon>
        <taxon>Stramenopiles</taxon>
        <taxon>Oomycota</taxon>
        <taxon>Saprolegniomycetes</taxon>
        <taxon>Saprolegniales</taxon>
        <taxon>Verrucalvaceae</taxon>
        <taxon>Aphanomyces</taxon>
    </lineage>
</organism>
<sequence>MWSFSNLLPSMTECSTLTETTHFLRTFVAKSKITSLAVHLGAVYITADASITHATACLRYDSPDLLDAFHISEGRHEWTLGWTYGKRAKGRYMIELRLPPRMLECVSFTAPGVMSISSGVVASSPSVHLSIHSSGPGQLIIQENQLVARGLTLWHTGSGSVQLISPISVDVVDITSRGRGIVAVVASTLTTSDFSIANHSYGTIYLKAPTHVFADDVRVVNDSHGAVNVAFDSLTTDQLTLVVGSSGPIFMSIAADLSVAMIDTRMSSSGSLQLTCSEDGSTCDRHQIAMSGSGDLCTNVSAVSTQTNVSGSGCVRDIAPCTLQSFDRIKSLPLRRLLAA</sequence>
<dbReference type="PANTHER" id="PTHR39200">
    <property type="entry name" value="HYPOTHETICAL EXPORTED PROTEIN"/>
    <property type="match status" value="1"/>
</dbReference>
<keyword evidence="2" id="KW-1185">Reference proteome</keyword>
<proteinExistence type="predicted"/>
<dbReference type="EMBL" id="VJMJ01000166">
    <property type="protein sequence ID" value="KAF0729268.1"/>
    <property type="molecule type" value="Genomic_DNA"/>
</dbReference>
<evidence type="ECO:0008006" key="3">
    <source>
        <dbReference type="Google" id="ProtNLM"/>
    </source>
</evidence>
<name>A0A6G0WPE0_9STRA</name>
<dbReference type="AlphaFoldDB" id="A0A6G0WPE0"/>
<protein>
    <recommendedName>
        <fullName evidence="3">Adhesin domain-containing protein</fullName>
    </recommendedName>
</protein>